<dbReference type="Proteomes" id="UP000887575">
    <property type="component" value="Unassembled WGS sequence"/>
</dbReference>
<comment type="cofactor">
    <cofactor evidence="1">
        <name>Mn(2+)</name>
        <dbReference type="ChEBI" id="CHEBI:29035"/>
    </cofactor>
</comment>
<protein>
    <submittedName>
        <fullName evidence="8">Aminopeptidase P N-terminal domain-containing protein</fullName>
    </submittedName>
</protein>
<comment type="similarity">
    <text evidence="2">Belongs to the peptidase M24B family.</text>
</comment>
<dbReference type="Pfam" id="PF00557">
    <property type="entry name" value="Peptidase_M24"/>
    <property type="match status" value="1"/>
</dbReference>
<proteinExistence type="inferred from homology"/>
<dbReference type="Pfam" id="PF05195">
    <property type="entry name" value="AMP_N"/>
    <property type="match status" value="1"/>
</dbReference>
<evidence type="ECO:0000256" key="1">
    <source>
        <dbReference type="ARBA" id="ARBA00001936"/>
    </source>
</evidence>
<evidence type="ECO:0000259" key="6">
    <source>
        <dbReference type="SMART" id="SM01011"/>
    </source>
</evidence>
<dbReference type="Pfam" id="PF00106">
    <property type="entry name" value="adh_short"/>
    <property type="match status" value="1"/>
</dbReference>
<evidence type="ECO:0000256" key="2">
    <source>
        <dbReference type="ARBA" id="ARBA00008766"/>
    </source>
</evidence>
<dbReference type="InterPro" id="IPR036005">
    <property type="entry name" value="Creatinase/aminopeptidase-like"/>
</dbReference>
<evidence type="ECO:0000256" key="5">
    <source>
        <dbReference type="ARBA" id="ARBA00023211"/>
    </source>
</evidence>
<evidence type="ECO:0000256" key="4">
    <source>
        <dbReference type="ARBA" id="ARBA00022801"/>
    </source>
</evidence>
<dbReference type="GO" id="GO:0070006">
    <property type="term" value="F:metalloaminopeptidase activity"/>
    <property type="evidence" value="ECO:0007669"/>
    <property type="project" value="InterPro"/>
</dbReference>
<keyword evidence="4" id="KW-0378">Hydrolase</keyword>
<keyword evidence="5" id="KW-0464">Manganese</keyword>
<organism evidence="7 8">
    <name type="scientific">Mesorhabditis belari</name>
    <dbReference type="NCBI Taxonomy" id="2138241"/>
    <lineage>
        <taxon>Eukaryota</taxon>
        <taxon>Metazoa</taxon>
        <taxon>Ecdysozoa</taxon>
        <taxon>Nematoda</taxon>
        <taxon>Chromadorea</taxon>
        <taxon>Rhabditida</taxon>
        <taxon>Rhabditina</taxon>
        <taxon>Rhabditomorpha</taxon>
        <taxon>Rhabditoidea</taxon>
        <taxon>Rhabditidae</taxon>
        <taxon>Mesorhabditinae</taxon>
        <taxon>Mesorhabditis</taxon>
    </lineage>
</organism>
<name>A0AAF3EHZ9_9BILA</name>
<evidence type="ECO:0000313" key="8">
    <source>
        <dbReference type="WBParaSite" id="MBELARI_LOCUS1362"/>
    </source>
</evidence>
<sequence length="701" mass="77083">MTQCALVTGAVSPLGRAIVERLGFLGYRVAAADSKSLLDGVENRFRKPGREVIPVEVDLNRPDHRQKLFEKVASSIGQIDSLIVVPGQNQFHGAGTIVETCAGALDKTFTQFVTTPFRIVQQGLPYLAKSKNGSIVFFGSIAGFQPMLDIGVYSVASSAVLALTKAVAESGAQSGVRVNAVISGMIDGDGSSAVWDSNRRDLGEDEQRKAEAHESISQMIPLGRPGKPKDVANAVEFLISPRAKNFMLIRRFSSTACRLLTERKVWANQPQKIPDQEFATRRERLIEKIRRDHPQAKEKEVLIVLKGARKYYTGPDVAGTYRQCSNFRYLSGVTSPDAFYTIHASKENKIDSLLFLRKRTAHEELWDGPSLSDDELGKTSGCEEIVSVEQFPKRLEKMVSGAFLCYDLESDWSSDVKALFTGGASMTPLRRELHKLRVVKSSTELACMSHVCTLGAQMMTAMIAESREVTNENEIRGRLEFEARKRGAENLAYMPVIAGGARANVIHYMDNNASLHNGDTVLVDAGCDAEGYVSDITRCFPVSGEWSDSQRVLYEALNLVQTNLLVYANSVEQISLSNLFQKMIEFLAAAMTDAGVLPDGLSGQELAKEAQLLCPHHVSHYLGMDVHDCETMEKHIPVQPGTVFTIEPGVYVQATNRVVPKEFRGIGYRIEDDVVKTESGICVLTESCQRDTASIVALMGK</sequence>
<dbReference type="SMART" id="SM01011">
    <property type="entry name" value="AMP_N"/>
    <property type="match status" value="1"/>
</dbReference>
<dbReference type="Gene3D" id="3.40.50.720">
    <property type="entry name" value="NAD(P)-binding Rossmann-like Domain"/>
    <property type="match status" value="1"/>
</dbReference>
<dbReference type="WBParaSite" id="MBELARI_LOCUS1362">
    <property type="protein sequence ID" value="MBELARI_LOCUS1362"/>
    <property type="gene ID" value="MBELARI_LOCUS1362"/>
</dbReference>
<dbReference type="PRINTS" id="PR00081">
    <property type="entry name" value="GDHRDH"/>
</dbReference>
<dbReference type="GO" id="GO:0005739">
    <property type="term" value="C:mitochondrion"/>
    <property type="evidence" value="ECO:0007669"/>
    <property type="project" value="TreeGrafter"/>
</dbReference>
<dbReference type="SUPFAM" id="SSF53092">
    <property type="entry name" value="Creatinase/prolidase N-terminal domain"/>
    <property type="match status" value="1"/>
</dbReference>
<dbReference type="SUPFAM" id="SSF55920">
    <property type="entry name" value="Creatinase/aminopeptidase"/>
    <property type="match status" value="1"/>
</dbReference>
<dbReference type="PANTHER" id="PTHR43226">
    <property type="entry name" value="XAA-PRO AMINOPEPTIDASE 3"/>
    <property type="match status" value="1"/>
</dbReference>
<dbReference type="Gene3D" id="3.40.350.10">
    <property type="entry name" value="Creatinase/prolidase N-terminal domain"/>
    <property type="match status" value="1"/>
</dbReference>
<dbReference type="SUPFAM" id="SSF51735">
    <property type="entry name" value="NAD(P)-binding Rossmann-fold domains"/>
    <property type="match status" value="1"/>
</dbReference>
<dbReference type="GO" id="GO:0006508">
    <property type="term" value="P:proteolysis"/>
    <property type="evidence" value="ECO:0007669"/>
    <property type="project" value="TreeGrafter"/>
</dbReference>
<evidence type="ECO:0000256" key="3">
    <source>
        <dbReference type="ARBA" id="ARBA00022723"/>
    </source>
</evidence>
<keyword evidence="7" id="KW-1185">Reference proteome</keyword>
<keyword evidence="3" id="KW-0479">Metal-binding</keyword>
<accession>A0AAF3EHZ9</accession>
<dbReference type="InterPro" id="IPR000994">
    <property type="entry name" value="Pept_M24"/>
</dbReference>
<dbReference type="AlphaFoldDB" id="A0AAF3EHZ9"/>
<dbReference type="PANTHER" id="PTHR43226:SF4">
    <property type="entry name" value="XAA-PRO AMINOPEPTIDASE 3"/>
    <property type="match status" value="1"/>
</dbReference>
<evidence type="ECO:0000313" key="7">
    <source>
        <dbReference type="Proteomes" id="UP000887575"/>
    </source>
</evidence>
<dbReference type="InterPro" id="IPR007865">
    <property type="entry name" value="Aminopep_P_N"/>
</dbReference>
<dbReference type="InterPro" id="IPR052433">
    <property type="entry name" value="X-Pro_dipept-like"/>
</dbReference>
<dbReference type="InterPro" id="IPR029149">
    <property type="entry name" value="Creatin/AminoP/Spt16_N"/>
</dbReference>
<reference evidence="8" key="1">
    <citation type="submission" date="2024-02" db="UniProtKB">
        <authorList>
            <consortium name="WormBaseParasite"/>
        </authorList>
    </citation>
    <scope>IDENTIFICATION</scope>
</reference>
<dbReference type="Gene3D" id="3.90.230.10">
    <property type="entry name" value="Creatinase/methionine aminopeptidase superfamily"/>
    <property type="match status" value="1"/>
</dbReference>
<dbReference type="InterPro" id="IPR002347">
    <property type="entry name" value="SDR_fam"/>
</dbReference>
<dbReference type="GO" id="GO:0030145">
    <property type="term" value="F:manganese ion binding"/>
    <property type="evidence" value="ECO:0007669"/>
    <property type="project" value="InterPro"/>
</dbReference>
<feature type="domain" description="Aminopeptidase P N-terminal" evidence="6">
    <location>
        <begin position="273"/>
        <end position="414"/>
    </location>
</feature>
<dbReference type="InterPro" id="IPR036291">
    <property type="entry name" value="NAD(P)-bd_dom_sf"/>
</dbReference>